<protein>
    <recommendedName>
        <fullName evidence="3">Type II/III secretion system secretin-like domain-containing protein</fullName>
    </recommendedName>
</protein>
<evidence type="ECO:0000313" key="5">
    <source>
        <dbReference type="Proteomes" id="UP001163056"/>
    </source>
</evidence>
<keyword evidence="2" id="KW-0472">Membrane</keyword>
<proteinExistence type="inferred from homology"/>
<dbReference type="GO" id="GO:0015627">
    <property type="term" value="C:type II protein secretion system complex"/>
    <property type="evidence" value="ECO:0007669"/>
    <property type="project" value="TreeGrafter"/>
</dbReference>
<feature type="domain" description="Type II/III secretion system secretin-like" evidence="3">
    <location>
        <begin position="435"/>
        <end position="588"/>
    </location>
</feature>
<feature type="transmembrane region" description="Helical" evidence="2">
    <location>
        <begin position="6"/>
        <end position="29"/>
    </location>
</feature>
<reference evidence="4 5" key="1">
    <citation type="submission" date="2023-03" db="EMBL/GenBank/DDBJ databases">
        <title>WGS of NDM-producing Providencia thailandensis from Ukrainian patients.</title>
        <authorList>
            <person name="Zabicka D."/>
            <person name="Izdebski R."/>
            <person name="Urbanowicz P."/>
            <person name="Biedrzycka M."/>
            <person name="Guzek A."/>
            <person name="Gniadkowski M."/>
        </authorList>
    </citation>
    <scope>NUCLEOTIDE SEQUENCE [LARGE SCALE GENOMIC DNA]</scope>
    <source>
        <strain evidence="4 5">8015-22</strain>
    </source>
</reference>
<dbReference type="Proteomes" id="UP001163056">
    <property type="component" value="Unassembled WGS sequence"/>
</dbReference>
<dbReference type="PANTHER" id="PTHR30332">
    <property type="entry name" value="PROBABLE GENERAL SECRETION PATHWAY PROTEIN D"/>
    <property type="match status" value="1"/>
</dbReference>
<evidence type="ECO:0000259" key="3">
    <source>
        <dbReference type="Pfam" id="PF00263"/>
    </source>
</evidence>
<comment type="similarity">
    <text evidence="1">Belongs to the bacterial secretin family.</text>
</comment>
<dbReference type="InterPro" id="IPR050810">
    <property type="entry name" value="Bact_Secretion_Sys_Channel"/>
</dbReference>
<sequence>MKKTNIFIFLIFFSAISYAFVPAVVALLGQNAIRTGITRLIASRALPVAANDAVYLTLVNGTRAGLTKSITNLSIKPSFLKTASGLATFAFIAEQFNHPGVINGIEYTTGDIKSVISNDLNLPNYQFYVAVGSGGTRPYLFSNNLDSLANDAFLYDTEQGVISNTCDKNNCRFSNLRDLKVTKDTPIYTVTANYDYEFKNYNGDWVQSENRRLAVSRWLGVLIFLVFPAVAKNVDFKLEAVPLPKAISLIYDEVLQKPYMLDPNLANDTSLISFHATEKQDFNQFIIRYFQNMNIRIYEKKDVVYLVKVKPPEPKVIKQSFVYNPIHRDVEYLQGFLKTEGEVAASGDKLVFYGTKDEISRVESVLSAVDTPSREVVVTGYVFEVQDIEKEGSGINLLAKLLSGKLGINIGTKQNYENFITINTGNLDAMIELFRTDQRFHVISSPTLRVKSGSKGNFSVGSDVPILSSVTYQDGRPVQSVEYRSSGVIFDIQPTIKSQAIDLKIQQQLSNFVKTDTGVNQSPTLIKRDIVTDVTVKSGDVIVLGGLAENKVEEGETGFSFLPQGFLSGKSKANTKTDIIVLLQVKVI</sequence>
<dbReference type="Pfam" id="PF00263">
    <property type="entry name" value="Secretin"/>
    <property type="match status" value="1"/>
</dbReference>
<keyword evidence="2" id="KW-0812">Transmembrane</keyword>
<dbReference type="PANTHER" id="PTHR30332:SF17">
    <property type="entry name" value="TYPE IV PILIATION SYSTEM PROTEIN DR_0774-RELATED"/>
    <property type="match status" value="1"/>
</dbReference>
<organism evidence="4 5">
    <name type="scientific">Providencia stuartii</name>
    <dbReference type="NCBI Taxonomy" id="588"/>
    <lineage>
        <taxon>Bacteria</taxon>
        <taxon>Pseudomonadati</taxon>
        <taxon>Pseudomonadota</taxon>
        <taxon>Gammaproteobacteria</taxon>
        <taxon>Enterobacterales</taxon>
        <taxon>Morganellaceae</taxon>
        <taxon>Providencia</taxon>
    </lineage>
</organism>
<gene>
    <name evidence="4" type="ORF">PZS58_05440</name>
</gene>
<keyword evidence="2" id="KW-1133">Transmembrane helix</keyword>
<evidence type="ECO:0000313" key="4">
    <source>
        <dbReference type="EMBL" id="MDE8768974.1"/>
    </source>
</evidence>
<name>A0AAJ1N559_PROST</name>
<dbReference type="GO" id="GO:0009306">
    <property type="term" value="P:protein secretion"/>
    <property type="evidence" value="ECO:0007669"/>
    <property type="project" value="InterPro"/>
</dbReference>
<accession>A0AAJ1N559</accession>
<evidence type="ECO:0000256" key="1">
    <source>
        <dbReference type="RuleBase" id="RU004003"/>
    </source>
</evidence>
<dbReference type="InterPro" id="IPR004846">
    <property type="entry name" value="T2SS/T3SS_dom"/>
</dbReference>
<evidence type="ECO:0000256" key="2">
    <source>
        <dbReference type="SAM" id="Phobius"/>
    </source>
</evidence>
<dbReference type="EMBL" id="JAREJI010000002">
    <property type="protein sequence ID" value="MDE8768974.1"/>
    <property type="molecule type" value="Genomic_DNA"/>
</dbReference>
<comment type="caution">
    <text evidence="4">The sequence shown here is derived from an EMBL/GenBank/DDBJ whole genome shotgun (WGS) entry which is preliminary data.</text>
</comment>
<dbReference type="AlphaFoldDB" id="A0AAJ1N559"/>
<dbReference type="RefSeq" id="WP_204351365.1">
    <property type="nucleotide sequence ID" value="NZ_CP181870.1"/>
</dbReference>